<dbReference type="RefSeq" id="WP_269333297.1">
    <property type="nucleotide sequence ID" value="NZ_JAMZFT010000003.1"/>
</dbReference>
<gene>
    <name evidence="2" type="ORF">NJQ99_12980</name>
</gene>
<dbReference type="AlphaFoldDB" id="A0A9J6PF40"/>
<keyword evidence="3" id="KW-1185">Reference proteome</keyword>
<sequence length="156" mass="17349">MRAGRWLVAMFGLWALAGAVGTGVLSLPDHPLPGLERAVALVLLFLGALAGWRAASHVLRLGQRGPALRAGNDHLVLDLPPLSERINWRSLGYVNWDAVAREVTLLVRWSTPEGGRRRLLRLDLRDLDGDTAPLKRHMERMAIVHGFVFREPDDLQ</sequence>
<accession>A0A9J6PF40</accession>
<evidence type="ECO:0000313" key="2">
    <source>
        <dbReference type="EMBL" id="MCP1337329.1"/>
    </source>
</evidence>
<feature type="transmembrane region" description="Helical" evidence="1">
    <location>
        <begin position="37"/>
        <end position="55"/>
    </location>
</feature>
<keyword evidence="1" id="KW-0472">Membrane</keyword>
<comment type="caution">
    <text evidence="2">The sequence shown here is derived from an EMBL/GenBank/DDBJ whole genome shotgun (WGS) entry which is preliminary data.</text>
</comment>
<dbReference type="EMBL" id="JAMZFT010000003">
    <property type="protein sequence ID" value="MCP1337329.1"/>
    <property type="molecule type" value="Genomic_DNA"/>
</dbReference>
<organism evidence="2 3">
    <name type="scientific">Futiania mangrovi</name>
    <dbReference type="NCBI Taxonomy" id="2959716"/>
    <lineage>
        <taxon>Bacteria</taxon>
        <taxon>Pseudomonadati</taxon>
        <taxon>Pseudomonadota</taxon>
        <taxon>Alphaproteobacteria</taxon>
        <taxon>Futianiales</taxon>
        <taxon>Futianiaceae</taxon>
        <taxon>Futiania</taxon>
    </lineage>
</organism>
<protein>
    <submittedName>
        <fullName evidence="2">Uncharacterized protein</fullName>
    </submittedName>
</protein>
<evidence type="ECO:0000313" key="3">
    <source>
        <dbReference type="Proteomes" id="UP001055804"/>
    </source>
</evidence>
<keyword evidence="1" id="KW-1133">Transmembrane helix</keyword>
<reference evidence="2" key="1">
    <citation type="submission" date="2022-06" db="EMBL/GenBank/DDBJ databases">
        <title>Isolation and Genomics of Futiania mangrovii gen. nov., sp. nov., a Rare and Metabolically-versatile member in the Class Alphaproteobacteria.</title>
        <authorList>
            <person name="Liu L."/>
            <person name="Huang W.-C."/>
            <person name="Pan J."/>
            <person name="Li J."/>
            <person name="Huang Y."/>
            <person name="Du H."/>
            <person name="Liu Y."/>
            <person name="Li M."/>
        </authorList>
    </citation>
    <scope>NUCLEOTIDE SEQUENCE</scope>
    <source>
        <strain evidence="2">FT118</strain>
    </source>
</reference>
<dbReference type="Proteomes" id="UP001055804">
    <property type="component" value="Unassembled WGS sequence"/>
</dbReference>
<proteinExistence type="predicted"/>
<keyword evidence="1" id="KW-0812">Transmembrane</keyword>
<name>A0A9J6PF40_9PROT</name>
<evidence type="ECO:0000256" key="1">
    <source>
        <dbReference type="SAM" id="Phobius"/>
    </source>
</evidence>